<dbReference type="AlphaFoldDB" id="A0A139XZC9"/>
<reference evidence="12 13" key="1">
    <citation type="journal article" date="2016" name="Nat. Commun.">
        <title>Local admixture of amplified and diversified secreted pathogenesis determinants shapes mosaic Toxoplasma gondii genomes.</title>
        <authorList>
            <person name="Lorenzi H."/>
            <person name="Khan A."/>
            <person name="Behnke M.S."/>
            <person name="Namasivayam S."/>
            <person name="Swapna L.S."/>
            <person name="Hadjithomas M."/>
            <person name="Karamycheva S."/>
            <person name="Pinney D."/>
            <person name="Brunk B.P."/>
            <person name="Ajioka J.W."/>
            <person name="Ajzenberg D."/>
            <person name="Boothroyd J.C."/>
            <person name="Boyle J.P."/>
            <person name="Darde M.L."/>
            <person name="Diaz-Miranda M.A."/>
            <person name="Dubey J.P."/>
            <person name="Fritz H.M."/>
            <person name="Gennari S.M."/>
            <person name="Gregory B.D."/>
            <person name="Kim K."/>
            <person name="Saeij J.P."/>
            <person name="Su C."/>
            <person name="White M.W."/>
            <person name="Zhu X.Q."/>
            <person name="Howe D.K."/>
            <person name="Rosenthal B.M."/>
            <person name="Grigg M.E."/>
            <person name="Parkinson J."/>
            <person name="Liu L."/>
            <person name="Kissinger J.C."/>
            <person name="Roos D.S."/>
            <person name="Sibley L.D."/>
        </authorList>
    </citation>
    <scope>NUCLEOTIDE SEQUENCE [LARGE SCALE GENOMIC DNA]</scope>
    <source>
        <strain evidence="12 13">ARI</strain>
    </source>
</reference>
<comment type="function">
    <text evidence="1 10">Subunit of the oligosaccharyl transferase (OST) complex that catalyzes the initial transfer of a defined glycan (Glc(3)Man(9)GlcNAc(2) in eukaryotes) from the lipid carrier dolichol-pyrophosphate to an asparagine residue within an Asn-X-Ser/Thr consensus motif in nascent polypeptide chains, the first step in protein N-glycosylation. N-glycosylation occurs cotranslationally and the complex associates with the Sec61 complex at the channel-forming translocon complex that mediates protein translocation across the endoplasmic reticulum (ER). All subunits are required for a maximal enzyme activity.</text>
</comment>
<comment type="caution">
    <text evidence="12">The sequence shown here is derived from an EMBL/GenBank/DDBJ whole genome shotgun (WGS) entry which is preliminary data.</text>
</comment>
<dbReference type="InterPro" id="IPR007676">
    <property type="entry name" value="Ribophorin_I"/>
</dbReference>
<dbReference type="PANTHER" id="PTHR21049:SF0">
    <property type="entry name" value="DOLICHYL-DIPHOSPHOOLIGOSACCHARIDE--PROTEIN GLYCOSYLTRANSFERASE SUBUNIT 1"/>
    <property type="match status" value="1"/>
</dbReference>
<comment type="similarity">
    <text evidence="4 10">Belongs to the OST1 family.</text>
</comment>
<dbReference type="OrthoDB" id="310030at2759"/>
<sequence length="959" mass="106469">METGSTRVSPVSAPESPATWRCLSPVPVPLGSSFASVFFPFALPFALPSSSFSSSCPFAGFAAHRAGAWVQDIRWREKGKATGAAPDVANAVVATASDPSDEALEIALSMPTLSMHAFLSRVSLWISPSSLWRPSIPAGSPSGSRRPCGSTPVLFVVFFLLLLFWLFSLLLRLASPWPLSCPLGALLLAEAKDFRFDSLEIAHRSPDLHHPLPYPVDASACGLAALRRLGERLRESTKQTSSRHTWRRGEETSEILEKAMKTGVVIEKLERRLDMKRQVKVTIRTTVANHGASAVENLAFLLPFHEAVQVGWMAAKQNGQTVSFDAISERPRISSFSPHTPASLSHDALLVEEVDQALQVAAGVAADSASGGRGGANDLARSTREEVEDECRPLLLELHLRKPLEPQGRTHIEITYILGRAYRPVPRAAPLGAVQSVLFVSTSAWPSPYPVLHGSSTAVALAPGTSLGPAGATRIMKKYGFKQESQPDGPWMIVAPGPTLPFEVGQPFVLHMPLPLHLGYFLSAERFVEVSHFGNIFFHEWYRLHNDAAKLEGSYDAITAAALQGIQPGAPRFSRHMKKDEVNDPREPPASHMLTHLVAALPKRAFSLEVFDQIGNVSSTRAARVGPEAQPIYTELELYPRFPLLGGWNTDFQVQYNLPARTVMVKHADAHRYTLNLTLAPPFRDIYTEDVFLNIALPSGAQNVTVTSPRKVDWNMNEKLHSWLDVFTFRPLLKLHFPSSFVPDRNILQFKVQVSYDYPPFLAVEVFKQLQICLLVFVLFLLLILSRRLRVSIASPREKEKQETEETAMSVMRHLLEVFEEISQSSDDLIEGMHRLRASASTREHNSGDGLSQWKARMARASETLEKHLELLDKEQQAQFFPGLRASFQVYRHHVEGLATCLKDLEDDNRKVSLAQARADLAASELLQRIRHPERRAKPVVESADLRAVQELQRAKKED</sequence>
<evidence type="ECO:0000256" key="9">
    <source>
        <dbReference type="ARBA" id="ARBA00023136"/>
    </source>
</evidence>
<evidence type="ECO:0000256" key="10">
    <source>
        <dbReference type="RuleBase" id="RU361143"/>
    </source>
</evidence>
<keyword evidence="11" id="KW-0175">Coiled coil</keyword>
<evidence type="ECO:0000256" key="3">
    <source>
        <dbReference type="ARBA" id="ARBA00004922"/>
    </source>
</evidence>
<name>A0A139XZC9_TOXGO</name>
<evidence type="ECO:0000256" key="11">
    <source>
        <dbReference type="SAM" id="Coils"/>
    </source>
</evidence>
<dbReference type="EMBL" id="AGQS02004481">
    <property type="protein sequence ID" value="KYF44157.1"/>
    <property type="molecule type" value="Genomic_DNA"/>
</dbReference>
<evidence type="ECO:0000256" key="6">
    <source>
        <dbReference type="ARBA" id="ARBA00022729"/>
    </source>
</evidence>
<comment type="pathway">
    <text evidence="3 10">Protein modification; protein glycosylation.</text>
</comment>
<evidence type="ECO:0000256" key="4">
    <source>
        <dbReference type="ARBA" id="ARBA00008905"/>
    </source>
</evidence>
<dbReference type="GO" id="GO:0008250">
    <property type="term" value="C:oligosaccharyltransferase complex"/>
    <property type="evidence" value="ECO:0007669"/>
    <property type="project" value="UniProtKB-UniRule"/>
</dbReference>
<keyword evidence="9 10" id="KW-0472">Membrane</keyword>
<dbReference type="GO" id="GO:0016757">
    <property type="term" value="F:glycosyltransferase activity"/>
    <property type="evidence" value="ECO:0007669"/>
    <property type="project" value="UniProtKB-KW"/>
</dbReference>
<proteinExistence type="inferred from homology"/>
<protein>
    <recommendedName>
        <fullName evidence="10">Dolichyl-diphosphooligosaccharide--protein glycosyltransferase subunit 1</fullName>
    </recommendedName>
</protein>
<comment type="subunit">
    <text evidence="10">Component of the oligosaccharyltransferase (OST) complex.</text>
</comment>
<dbReference type="Pfam" id="PF04597">
    <property type="entry name" value="Ribophorin_I"/>
    <property type="match status" value="1"/>
</dbReference>
<evidence type="ECO:0000313" key="12">
    <source>
        <dbReference type="EMBL" id="KYF44157.1"/>
    </source>
</evidence>
<gene>
    <name evidence="12" type="ORF">TGARI_202572</name>
</gene>
<organism evidence="12 13">
    <name type="scientific">Toxoplasma gondii ARI</name>
    <dbReference type="NCBI Taxonomy" id="1074872"/>
    <lineage>
        <taxon>Eukaryota</taxon>
        <taxon>Sar</taxon>
        <taxon>Alveolata</taxon>
        <taxon>Apicomplexa</taxon>
        <taxon>Conoidasida</taxon>
        <taxon>Coccidia</taxon>
        <taxon>Eucoccidiorida</taxon>
        <taxon>Eimeriorina</taxon>
        <taxon>Sarcocystidae</taxon>
        <taxon>Toxoplasma</taxon>
    </lineage>
</organism>
<keyword evidence="6" id="KW-0732">Signal</keyword>
<accession>A0A139XZC9</accession>
<comment type="subcellular location">
    <subcellularLocation>
        <location evidence="2 10">Endoplasmic reticulum membrane</location>
        <topology evidence="2 10">Single-pass type I membrane protein</topology>
    </subcellularLocation>
</comment>
<keyword evidence="5 10" id="KW-0812">Transmembrane</keyword>
<feature type="transmembrane region" description="Helical" evidence="10">
    <location>
        <begin position="153"/>
        <end position="174"/>
    </location>
</feature>
<evidence type="ECO:0000256" key="7">
    <source>
        <dbReference type="ARBA" id="ARBA00022824"/>
    </source>
</evidence>
<keyword evidence="8 10" id="KW-1133">Transmembrane helix</keyword>
<feature type="coiled-coil region" evidence="11">
    <location>
        <begin position="851"/>
        <end position="878"/>
    </location>
</feature>
<dbReference type="GO" id="GO:0018279">
    <property type="term" value="P:protein N-linked glycosylation via asparagine"/>
    <property type="evidence" value="ECO:0007669"/>
    <property type="project" value="TreeGrafter"/>
</dbReference>
<dbReference type="UniPathway" id="UPA00378"/>
<dbReference type="VEuPathDB" id="ToxoDB:TGARI_202572"/>
<evidence type="ECO:0000256" key="2">
    <source>
        <dbReference type="ARBA" id="ARBA00004115"/>
    </source>
</evidence>
<evidence type="ECO:0000313" key="13">
    <source>
        <dbReference type="Proteomes" id="UP000074247"/>
    </source>
</evidence>
<evidence type="ECO:0000256" key="1">
    <source>
        <dbReference type="ARBA" id="ARBA00002791"/>
    </source>
</evidence>
<dbReference type="Proteomes" id="UP000074247">
    <property type="component" value="Unassembled WGS sequence"/>
</dbReference>
<dbReference type="PANTHER" id="PTHR21049">
    <property type="entry name" value="RIBOPHORIN I"/>
    <property type="match status" value="1"/>
</dbReference>
<keyword evidence="7 10" id="KW-0256">Endoplasmic reticulum</keyword>
<keyword evidence="12" id="KW-0808">Transferase</keyword>
<evidence type="ECO:0000256" key="8">
    <source>
        <dbReference type="ARBA" id="ARBA00022989"/>
    </source>
</evidence>
<evidence type="ECO:0000256" key="5">
    <source>
        <dbReference type="ARBA" id="ARBA00022692"/>
    </source>
</evidence>
<keyword evidence="12" id="KW-0328">Glycosyltransferase</keyword>